<dbReference type="InParanoid" id="B4KBT4"/>
<evidence type="ECO:0000259" key="5">
    <source>
        <dbReference type="PROSITE" id="PS51304"/>
    </source>
</evidence>
<dbReference type="GO" id="GO:0051015">
    <property type="term" value="F:actin filament binding"/>
    <property type="evidence" value="ECO:0007669"/>
    <property type="project" value="InterPro"/>
</dbReference>
<evidence type="ECO:0000313" key="7">
    <source>
        <dbReference type="Proteomes" id="UP000009192"/>
    </source>
</evidence>
<accession>B4KBT4</accession>
<dbReference type="PROSITE" id="PS00019">
    <property type="entry name" value="ACTININ_1"/>
    <property type="match status" value="1"/>
</dbReference>
<keyword evidence="2" id="KW-0677">Repeat</keyword>
<keyword evidence="7" id="KW-1185">Reference proteome</keyword>
<evidence type="ECO:0000259" key="4">
    <source>
        <dbReference type="PROSITE" id="PS50021"/>
    </source>
</evidence>
<dbReference type="PROSITE" id="PS51304">
    <property type="entry name" value="GALECTIN"/>
    <property type="match status" value="2"/>
</dbReference>
<dbReference type="OMA" id="IVPAEVH"/>
<keyword evidence="1" id="KW-0430">Lectin</keyword>
<dbReference type="HOGENOM" id="CLU_408972_0_0_1"/>
<proteinExistence type="predicted"/>
<feature type="domain" description="Calponin-homology (CH)" evidence="4">
    <location>
        <begin position="139"/>
        <end position="242"/>
    </location>
</feature>
<dbReference type="InterPro" id="IPR001589">
    <property type="entry name" value="Actinin_actin-bd_CS"/>
</dbReference>
<dbReference type="KEGG" id="dmo:Dmoj_GI23146"/>
<dbReference type="OrthoDB" id="18740at2759"/>
<dbReference type="InterPro" id="IPR001079">
    <property type="entry name" value="Galectin_CRD"/>
</dbReference>
<dbReference type="InterPro" id="IPR044801">
    <property type="entry name" value="Filamin"/>
</dbReference>
<evidence type="ECO:0000256" key="1">
    <source>
        <dbReference type="ARBA" id="ARBA00022734"/>
    </source>
</evidence>
<dbReference type="SMART" id="SM00276">
    <property type="entry name" value="GLECT"/>
    <property type="match status" value="2"/>
</dbReference>
<feature type="domain" description="Galectin" evidence="5">
    <location>
        <begin position="527"/>
        <end position="660"/>
    </location>
</feature>
<evidence type="ECO:0000256" key="3">
    <source>
        <dbReference type="ARBA" id="ARBA00023203"/>
    </source>
</evidence>
<dbReference type="Proteomes" id="UP000009192">
    <property type="component" value="Unassembled WGS sequence"/>
</dbReference>
<dbReference type="InterPro" id="IPR036872">
    <property type="entry name" value="CH_dom_sf"/>
</dbReference>
<dbReference type="FunFam" id="1.10.418.10:FF:000008">
    <property type="entry name" value="Filamin-B isoform C"/>
    <property type="match status" value="1"/>
</dbReference>
<gene>
    <name evidence="6" type="primary">Dmoj\GI23146</name>
    <name evidence="6" type="ORF">Dmoj_GI23146</name>
</gene>
<dbReference type="eggNOG" id="KOG3587">
    <property type="taxonomic scope" value="Eukaryota"/>
</dbReference>
<dbReference type="Pfam" id="PF00337">
    <property type="entry name" value="Gal-bind_lectin"/>
    <property type="match status" value="2"/>
</dbReference>
<dbReference type="SMART" id="SM00033">
    <property type="entry name" value="CH"/>
    <property type="match status" value="2"/>
</dbReference>
<feature type="domain" description="Calponin-homology (CH)" evidence="4">
    <location>
        <begin position="15"/>
        <end position="120"/>
    </location>
</feature>
<dbReference type="PANTHER" id="PTHR38537:SF8">
    <property type="entry name" value="FILAMIN-A"/>
    <property type="match status" value="1"/>
</dbReference>
<dbReference type="SUPFAM" id="SSF47576">
    <property type="entry name" value="Calponin-homology domain, CH-domain"/>
    <property type="match status" value="1"/>
</dbReference>
<dbReference type="InterPro" id="IPR013320">
    <property type="entry name" value="ConA-like_dom_sf"/>
</dbReference>
<dbReference type="EMBL" id="CH933806">
    <property type="protein sequence ID" value="EDW14761.1"/>
    <property type="molecule type" value="Genomic_DNA"/>
</dbReference>
<dbReference type="AlphaFoldDB" id="B4KBT4"/>
<dbReference type="SMART" id="SM00908">
    <property type="entry name" value="Gal-bind_lectin"/>
    <property type="match status" value="2"/>
</dbReference>
<sequence>MQAEHNLGEHAKWKQIQENTFTRWANEHLKTVGSSIDNLETDLSDGLRLIQLVEVLSQKQLPSHCQDPKFRSQKMDNVSIALTFLMNEGIKIVNIDSTDIVDGRLKLILGLVWTLILHYSISMPVWEGDEEKPPAEVTLTPKQRLLAWIQFKIPYMSITNFTRDWTTGKPIGALVDACAPGLCPDWDLWHPENSVQNATEAMELADAWLDVHQLIKPEELVDPNVDEQSVMTYLAQYPNCKLKDGAPLRPKTDPNSIPIVVPITPMPEPVIVPAEVYPGTESYPAELYPEIESTPAEVDPGYEIVPAEVHPGDEIVPAEVHPGDEIFPAEVHDDILPAESYPGPRPNGLMDGEPAIVLIDAFERIDPNHRTAIGKLYDLYDSSYLITGRALPDAQRFAINFVLENNDVALHINPRFDQQCVVRNSQVRGSWVREERQSTLPFLFRRGEYFAIQVLVTQSCYLISFNGHHMEPFVHRMSYAKVRYLEVAGHAEDIRIHRSEVHSYPKQFIDGMPEPYIPLDLHSTNYNNDIEVEPLNEGDSFLFSGEIDPKCEVFEISFIYPNAAYRDFPFHLKSLFKKNQFVMNSKINNEWSRNAVSNRTPFRKGERFTIQVLITIDFYLIAINGRHFTKFAHRIPFQGGSLLRVQGGIHDVKMHRTRVLDYPQSTLQRQIL</sequence>
<dbReference type="eggNOG" id="KOG0518">
    <property type="taxonomic scope" value="Eukaryota"/>
</dbReference>
<dbReference type="Gene3D" id="1.10.418.10">
    <property type="entry name" value="Calponin-like domain"/>
    <property type="match status" value="2"/>
</dbReference>
<dbReference type="PROSITE" id="PS00020">
    <property type="entry name" value="ACTININ_2"/>
    <property type="match status" value="1"/>
</dbReference>
<dbReference type="SMR" id="B4KBT4"/>
<name>B4KBT4_DROMO</name>
<protein>
    <recommendedName>
        <fullName evidence="8">Galectin</fullName>
    </recommendedName>
</protein>
<dbReference type="SUPFAM" id="SSF49899">
    <property type="entry name" value="Concanavalin A-like lectins/glucanases"/>
    <property type="match status" value="2"/>
</dbReference>
<evidence type="ECO:0008006" key="8">
    <source>
        <dbReference type="Google" id="ProtNLM"/>
    </source>
</evidence>
<organism evidence="6 7">
    <name type="scientific">Drosophila mojavensis</name>
    <name type="common">Fruit fly</name>
    <dbReference type="NCBI Taxonomy" id="7230"/>
    <lineage>
        <taxon>Eukaryota</taxon>
        <taxon>Metazoa</taxon>
        <taxon>Ecdysozoa</taxon>
        <taxon>Arthropoda</taxon>
        <taxon>Hexapoda</taxon>
        <taxon>Insecta</taxon>
        <taxon>Pterygota</taxon>
        <taxon>Neoptera</taxon>
        <taxon>Endopterygota</taxon>
        <taxon>Diptera</taxon>
        <taxon>Brachycera</taxon>
        <taxon>Muscomorpha</taxon>
        <taxon>Ephydroidea</taxon>
        <taxon>Drosophilidae</taxon>
        <taxon>Drosophila</taxon>
    </lineage>
</organism>
<evidence type="ECO:0000256" key="2">
    <source>
        <dbReference type="ARBA" id="ARBA00022737"/>
    </source>
</evidence>
<dbReference type="Pfam" id="PF00307">
    <property type="entry name" value="CH"/>
    <property type="match status" value="2"/>
</dbReference>
<dbReference type="InterPro" id="IPR001715">
    <property type="entry name" value="CH_dom"/>
</dbReference>
<evidence type="ECO:0000313" key="6">
    <source>
        <dbReference type="EMBL" id="EDW14761.1"/>
    </source>
</evidence>
<feature type="domain" description="Galectin" evidence="5">
    <location>
        <begin position="370"/>
        <end position="502"/>
    </location>
</feature>
<dbReference type="PROSITE" id="PS50021">
    <property type="entry name" value="CH"/>
    <property type="match status" value="2"/>
</dbReference>
<dbReference type="FunFam" id="1.10.418.10:FF:000006">
    <property type="entry name" value="Filamin-B isoform A"/>
    <property type="match status" value="1"/>
</dbReference>
<keyword evidence="3" id="KW-0009">Actin-binding</keyword>
<dbReference type="CDD" id="cd00070">
    <property type="entry name" value="GLECT"/>
    <property type="match status" value="2"/>
</dbReference>
<reference evidence="6 7" key="1">
    <citation type="journal article" date="2007" name="Nature">
        <title>Evolution of genes and genomes on the Drosophila phylogeny.</title>
        <authorList>
            <consortium name="Drosophila 12 Genomes Consortium"/>
            <person name="Clark A.G."/>
            <person name="Eisen M.B."/>
            <person name="Smith D.R."/>
            <person name="Bergman C.M."/>
            <person name="Oliver B."/>
            <person name="Markow T.A."/>
            <person name="Kaufman T.C."/>
            <person name="Kellis M."/>
            <person name="Gelbart W."/>
            <person name="Iyer V.N."/>
            <person name="Pollard D.A."/>
            <person name="Sackton T.B."/>
            <person name="Larracuente A.M."/>
            <person name="Singh N.D."/>
            <person name="Abad J.P."/>
            <person name="Abt D.N."/>
            <person name="Adryan B."/>
            <person name="Aguade M."/>
            <person name="Akashi H."/>
            <person name="Anderson W.W."/>
            <person name="Aquadro C.F."/>
            <person name="Ardell D.H."/>
            <person name="Arguello R."/>
            <person name="Artieri C.G."/>
            <person name="Barbash D.A."/>
            <person name="Barker D."/>
            <person name="Barsanti P."/>
            <person name="Batterham P."/>
            <person name="Batzoglou S."/>
            <person name="Begun D."/>
            <person name="Bhutkar A."/>
            <person name="Blanco E."/>
            <person name="Bosak S.A."/>
            <person name="Bradley R.K."/>
            <person name="Brand A.D."/>
            <person name="Brent M.R."/>
            <person name="Brooks A.N."/>
            <person name="Brown R.H."/>
            <person name="Butlin R.K."/>
            <person name="Caggese C."/>
            <person name="Calvi B.R."/>
            <person name="Bernardo de Carvalho A."/>
            <person name="Caspi A."/>
            <person name="Castrezana S."/>
            <person name="Celniker S.E."/>
            <person name="Chang J.L."/>
            <person name="Chapple C."/>
            <person name="Chatterji S."/>
            <person name="Chinwalla A."/>
            <person name="Civetta A."/>
            <person name="Clifton S.W."/>
            <person name="Comeron J.M."/>
            <person name="Costello J.C."/>
            <person name="Coyne J.A."/>
            <person name="Daub J."/>
            <person name="David R.G."/>
            <person name="Delcher A.L."/>
            <person name="Delehaunty K."/>
            <person name="Do C.B."/>
            <person name="Ebling H."/>
            <person name="Edwards K."/>
            <person name="Eickbush T."/>
            <person name="Evans J.D."/>
            <person name="Filipski A."/>
            <person name="Findeiss S."/>
            <person name="Freyhult E."/>
            <person name="Fulton L."/>
            <person name="Fulton R."/>
            <person name="Garcia A.C."/>
            <person name="Gardiner A."/>
            <person name="Garfield D.A."/>
            <person name="Garvin B.E."/>
            <person name="Gibson G."/>
            <person name="Gilbert D."/>
            <person name="Gnerre S."/>
            <person name="Godfrey J."/>
            <person name="Good R."/>
            <person name="Gotea V."/>
            <person name="Gravely B."/>
            <person name="Greenberg A.J."/>
            <person name="Griffiths-Jones S."/>
            <person name="Gross S."/>
            <person name="Guigo R."/>
            <person name="Gustafson E.A."/>
            <person name="Haerty W."/>
            <person name="Hahn M.W."/>
            <person name="Halligan D.L."/>
            <person name="Halpern A.L."/>
            <person name="Halter G.M."/>
            <person name="Han M.V."/>
            <person name="Heger A."/>
            <person name="Hillier L."/>
            <person name="Hinrichs A.S."/>
            <person name="Holmes I."/>
            <person name="Hoskins R.A."/>
            <person name="Hubisz M.J."/>
            <person name="Hultmark D."/>
            <person name="Huntley M.A."/>
            <person name="Jaffe D.B."/>
            <person name="Jagadeeshan S."/>
            <person name="Jeck W.R."/>
            <person name="Johnson J."/>
            <person name="Jones C.D."/>
            <person name="Jordan W.C."/>
            <person name="Karpen G.H."/>
            <person name="Kataoka E."/>
            <person name="Keightley P.D."/>
            <person name="Kheradpour P."/>
            <person name="Kirkness E.F."/>
            <person name="Koerich L.B."/>
            <person name="Kristiansen K."/>
            <person name="Kudrna D."/>
            <person name="Kulathinal R.J."/>
            <person name="Kumar S."/>
            <person name="Kwok R."/>
            <person name="Lander E."/>
            <person name="Langley C.H."/>
            <person name="Lapoint R."/>
            <person name="Lazzaro B.P."/>
            <person name="Lee S.J."/>
            <person name="Levesque L."/>
            <person name="Li R."/>
            <person name="Lin C.F."/>
            <person name="Lin M.F."/>
            <person name="Lindblad-Toh K."/>
            <person name="Llopart A."/>
            <person name="Long M."/>
            <person name="Low L."/>
            <person name="Lozovsky E."/>
            <person name="Lu J."/>
            <person name="Luo M."/>
            <person name="Machado C.A."/>
            <person name="Makalowski W."/>
            <person name="Marzo M."/>
            <person name="Matsuda M."/>
            <person name="Matzkin L."/>
            <person name="McAllister B."/>
            <person name="McBride C.S."/>
            <person name="McKernan B."/>
            <person name="McKernan K."/>
            <person name="Mendez-Lago M."/>
            <person name="Minx P."/>
            <person name="Mollenhauer M.U."/>
            <person name="Montooth K."/>
            <person name="Mount S.M."/>
            <person name="Mu X."/>
            <person name="Myers E."/>
            <person name="Negre B."/>
            <person name="Newfeld S."/>
            <person name="Nielsen R."/>
            <person name="Noor M.A."/>
            <person name="O'Grady P."/>
            <person name="Pachter L."/>
            <person name="Papaceit M."/>
            <person name="Parisi M.J."/>
            <person name="Parisi M."/>
            <person name="Parts L."/>
            <person name="Pedersen J.S."/>
            <person name="Pesole G."/>
            <person name="Phillippy A.M."/>
            <person name="Ponting C.P."/>
            <person name="Pop M."/>
            <person name="Porcelli D."/>
            <person name="Powell J.R."/>
            <person name="Prohaska S."/>
            <person name="Pruitt K."/>
            <person name="Puig M."/>
            <person name="Quesneville H."/>
            <person name="Ram K.R."/>
            <person name="Rand D."/>
            <person name="Rasmussen M.D."/>
            <person name="Reed L.K."/>
            <person name="Reenan R."/>
            <person name="Reily A."/>
            <person name="Remington K.A."/>
            <person name="Rieger T.T."/>
            <person name="Ritchie M.G."/>
            <person name="Robin C."/>
            <person name="Rogers Y.H."/>
            <person name="Rohde C."/>
            <person name="Rozas J."/>
            <person name="Rubenfield M.J."/>
            <person name="Ruiz A."/>
            <person name="Russo S."/>
            <person name="Salzberg S.L."/>
            <person name="Sanchez-Gracia A."/>
            <person name="Saranga D.J."/>
            <person name="Sato H."/>
            <person name="Schaeffer S.W."/>
            <person name="Schatz M.C."/>
            <person name="Schlenke T."/>
            <person name="Schwartz R."/>
            <person name="Segarra C."/>
            <person name="Singh R.S."/>
            <person name="Sirot L."/>
            <person name="Sirota M."/>
            <person name="Sisneros N.B."/>
            <person name="Smith C.D."/>
            <person name="Smith T.F."/>
            <person name="Spieth J."/>
            <person name="Stage D.E."/>
            <person name="Stark A."/>
            <person name="Stephan W."/>
            <person name="Strausberg R.L."/>
            <person name="Strempel S."/>
            <person name="Sturgill D."/>
            <person name="Sutton G."/>
            <person name="Sutton G.G."/>
            <person name="Tao W."/>
            <person name="Teichmann S."/>
            <person name="Tobari Y.N."/>
            <person name="Tomimura Y."/>
            <person name="Tsolas J.M."/>
            <person name="Valente V.L."/>
            <person name="Venter E."/>
            <person name="Venter J.C."/>
            <person name="Vicario S."/>
            <person name="Vieira F.G."/>
            <person name="Vilella A.J."/>
            <person name="Villasante A."/>
            <person name="Walenz B."/>
            <person name="Wang J."/>
            <person name="Wasserman M."/>
            <person name="Watts T."/>
            <person name="Wilson D."/>
            <person name="Wilson R.K."/>
            <person name="Wing R.A."/>
            <person name="Wolfner M.F."/>
            <person name="Wong A."/>
            <person name="Wong G.K."/>
            <person name="Wu C.I."/>
            <person name="Wu G."/>
            <person name="Yamamoto D."/>
            <person name="Yang H.P."/>
            <person name="Yang S.P."/>
            <person name="Yorke J.A."/>
            <person name="Yoshida K."/>
            <person name="Zdobnov E."/>
            <person name="Zhang P."/>
            <person name="Zhang Y."/>
            <person name="Zimin A.V."/>
            <person name="Baldwin J."/>
            <person name="Abdouelleil A."/>
            <person name="Abdulkadir J."/>
            <person name="Abebe A."/>
            <person name="Abera B."/>
            <person name="Abreu J."/>
            <person name="Acer S.C."/>
            <person name="Aftuck L."/>
            <person name="Alexander A."/>
            <person name="An P."/>
            <person name="Anderson E."/>
            <person name="Anderson S."/>
            <person name="Arachi H."/>
            <person name="Azer M."/>
            <person name="Bachantsang P."/>
            <person name="Barry A."/>
            <person name="Bayul T."/>
            <person name="Berlin A."/>
            <person name="Bessette D."/>
            <person name="Bloom T."/>
            <person name="Blye J."/>
            <person name="Boguslavskiy L."/>
            <person name="Bonnet C."/>
            <person name="Boukhgalter B."/>
            <person name="Bourzgui I."/>
            <person name="Brown A."/>
            <person name="Cahill P."/>
            <person name="Channer S."/>
            <person name="Cheshatsang Y."/>
            <person name="Chuda L."/>
            <person name="Citroen M."/>
            <person name="Collymore A."/>
            <person name="Cooke P."/>
            <person name="Costello M."/>
            <person name="D'Aco K."/>
            <person name="Daza R."/>
            <person name="De Haan G."/>
            <person name="DeGray S."/>
            <person name="DeMaso C."/>
            <person name="Dhargay N."/>
            <person name="Dooley K."/>
            <person name="Dooley E."/>
            <person name="Doricent M."/>
            <person name="Dorje P."/>
            <person name="Dorjee K."/>
            <person name="Dupes A."/>
            <person name="Elong R."/>
            <person name="Falk J."/>
            <person name="Farina A."/>
            <person name="Faro S."/>
            <person name="Ferguson D."/>
            <person name="Fisher S."/>
            <person name="Foley C.D."/>
            <person name="Franke A."/>
            <person name="Friedrich D."/>
            <person name="Gadbois L."/>
            <person name="Gearin G."/>
            <person name="Gearin C.R."/>
            <person name="Giannoukos G."/>
            <person name="Goode T."/>
            <person name="Graham J."/>
            <person name="Grandbois E."/>
            <person name="Grewal S."/>
            <person name="Gyaltsen K."/>
            <person name="Hafez N."/>
            <person name="Hagos B."/>
            <person name="Hall J."/>
            <person name="Henson C."/>
            <person name="Hollinger A."/>
            <person name="Honan T."/>
            <person name="Huard M.D."/>
            <person name="Hughes L."/>
            <person name="Hurhula B."/>
            <person name="Husby M.E."/>
            <person name="Kamat A."/>
            <person name="Kanga B."/>
            <person name="Kashin S."/>
            <person name="Khazanovich D."/>
            <person name="Kisner P."/>
            <person name="Lance K."/>
            <person name="Lara M."/>
            <person name="Lee W."/>
            <person name="Lennon N."/>
            <person name="Letendre F."/>
            <person name="LeVine R."/>
            <person name="Lipovsky A."/>
            <person name="Liu X."/>
            <person name="Liu J."/>
            <person name="Liu S."/>
            <person name="Lokyitsang T."/>
            <person name="Lokyitsang Y."/>
            <person name="Lubonja R."/>
            <person name="Lui A."/>
            <person name="MacDonald P."/>
            <person name="Magnisalis V."/>
            <person name="Maru K."/>
            <person name="Matthews C."/>
            <person name="McCusker W."/>
            <person name="McDonough S."/>
            <person name="Mehta T."/>
            <person name="Meldrim J."/>
            <person name="Meneus L."/>
            <person name="Mihai O."/>
            <person name="Mihalev A."/>
            <person name="Mihova T."/>
            <person name="Mittelman R."/>
            <person name="Mlenga V."/>
            <person name="Montmayeur A."/>
            <person name="Mulrain L."/>
            <person name="Navidi A."/>
            <person name="Naylor J."/>
            <person name="Negash T."/>
            <person name="Nguyen T."/>
            <person name="Nguyen N."/>
            <person name="Nicol R."/>
            <person name="Norbu C."/>
            <person name="Norbu N."/>
            <person name="Novod N."/>
            <person name="O'Neill B."/>
            <person name="Osman S."/>
            <person name="Markiewicz E."/>
            <person name="Oyono O.L."/>
            <person name="Patti C."/>
            <person name="Phunkhang P."/>
            <person name="Pierre F."/>
            <person name="Priest M."/>
            <person name="Raghuraman S."/>
            <person name="Rege F."/>
            <person name="Reyes R."/>
            <person name="Rise C."/>
            <person name="Rogov P."/>
            <person name="Ross K."/>
            <person name="Ryan E."/>
            <person name="Settipalli S."/>
            <person name="Shea T."/>
            <person name="Sherpa N."/>
            <person name="Shi L."/>
            <person name="Shih D."/>
            <person name="Sparrow T."/>
            <person name="Spaulding J."/>
            <person name="Stalker J."/>
            <person name="Stange-Thomann N."/>
            <person name="Stavropoulos S."/>
            <person name="Stone C."/>
            <person name="Strader C."/>
            <person name="Tesfaye S."/>
            <person name="Thomson T."/>
            <person name="Thoulutsang Y."/>
            <person name="Thoulutsang D."/>
            <person name="Topham K."/>
            <person name="Topping I."/>
            <person name="Tsamla T."/>
            <person name="Vassiliev H."/>
            <person name="Vo A."/>
            <person name="Wangchuk T."/>
            <person name="Wangdi T."/>
            <person name="Weiand M."/>
            <person name="Wilkinson J."/>
            <person name="Wilson A."/>
            <person name="Yadav S."/>
            <person name="Young G."/>
            <person name="Yu Q."/>
            <person name="Zembek L."/>
            <person name="Zhong D."/>
            <person name="Zimmer A."/>
            <person name="Zwirko Z."/>
            <person name="Jaffe D.B."/>
            <person name="Alvarez P."/>
            <person name="Brockman W."/>
            <person name="Butler J."/>
            <person name="Chin C."/>
            <person name="Gnerre S."/>
            <person name="Grabherr M."/>
            <person name="Kleber M."/>
            <person name="Mauceli E."/>
            <person name="MacCallum I."/>
        </authorList>
    </citation>
    <scope>NUCLEOTIDE SEQUENCE [LARGE SCALE GENOMIC DNA]</scope>
    <source>
        <strain evidence="7">Tucson 15081-1352.22</strain>
    </source>
</reference>
<dbReference type="GO" id="GO:0030036">
    <property type="term" value="P:actin cytoskeleton organization"/>
    <property type="evidence" value="ECO:0007669"/>
    <property type="project" value="InterPro"/>
</dbReference>
<dbReference type="PANTHER" id="PTHR38537">
    <property type="entry name" value="JITTERBUG, ISOFORM N"/>
    <property type="match status" value="1"/>
</dbReference>
<dbReference type="GO" id="GO:0030246">
    <property type="term" value="F:carbohydrate binding"/>
    <property type="evidence" value="ECO:0007669"/>
    <property type="project" value="UniProtKB-KW"/>
</dbReference>
<dbReference type="Gene3D" id="2.60.120.200">
    <property type="match status" value="2"/>
</dbReference>